<name>A0ABQ3USK3_9CHLR</name>
<reference evidence="3 4" key="1">
    <citation type="journal article" date="2021" name="Int. J. Syst. Evol. Microbiol.">
        <title>Reticulibacter mediterranei gen. nov., sp. nov., within the new family Reticulibacteraceae fam. nov., and Ktedonospora formicarum gen. nov., sp. nov., Ktedonobacter robiniae sp. nov., Dictyobacter formicarum sp. nov. and Dictyobacter arantiisoli sp. nov., belonging to the class Ktedonobacteria.</title>
        <authorList>
            <person name="Yabe S."/>
            <person name="Zheng Y."/>
            <person name="Wang C.M."/>
            <person name="Sakai Y."/>
            <person name="Abe K."/>
            <person name="Yokota A."/>
            <person name="Donadio S."/>
            <person name="Cavaletti L."/>
            <person name="Monciardini P."/>
        </authorList>
    </citation>
    <scope>NUCLEOTIDE SEQUENCE [LARGE SCALE GENOMIC DNA]</scope>
    <source>
        <strain evidence="3 4">SOSP1-30</strain>
    </source>
</reference>
<dbReference type="PANTHER" id="PTHR43861">
    <property type="entry name" value="TRANS-ACONITATE 2-METHYLTRANSFERASE-RELATED"/>
    <property type="match status" value="1"/>
</dbReference>
<feature type="domain" description="Methyltransferase" evidence="2">
    <location>
        <begin position="42"/>
        <end position="136"/>
    </location>
</feature>
<sequence length="254" mass="29805">MLDHDNLEEFRDPQTFDLEDEGYYADWPLTEQWACSLDGPLLDLACGTGRIALRMAAEGYQVTGVDIVPEMIERARQKAIQQGVSIDWVVADARTFHLQKRFPFIYMLENVFQFFLTREDQEAMLARVREHLEPEGCFLFETRNPTPRNLLEVRHPDPLKYTLPDGGQLLTTEEQYYDPMTQIQHYTRQLTFLHPDGQRQEKTLHTDLRYVFPQEMEALLFYNGFQIHACYGNWQQDPLTATSPAMIYVCQRRS</sequence>
<keyword evidence="1" id="KW-0808">Transferase</keyword>
<keyword evidence="3" id="KW-0489">Methyltransferase</keyword>
<evidence type="ECO:0000259" key="2">
    <source>
        <dbReference type="Pfam" id="PF13649"/>
    </source>
</evidence>
<dbReference type="GO" id="GO:0008168">
    <property type="term" value="F:methyltransferase activity"/>
    <property type="evidence" value="ECO:0007669"/>
    <property type="project" value="UniProtKB-KW"/>
</dbReference>
<dbReference type="Pfam" id="PF13649">
    <property type="entry name" value="Methyltransf_25"/>
    <property type="match status" value="1"/>
</dbReference>
<keyword evidence="4" id="KW-1185">Reference proteome</keyword>
<dbReference type="EMBL" id="BNJG01000001">
    <property type="protein sequence ID" value="GHO55683.1"/>
    <property type="molecule type" value="Genomic_DNA"/>
</dbReference>
<evidence type="ECO:0000313" key="3">
    <source>
        <dbReference type="EMBL" id="GHO55683.1"/>
    </source>
</evidence>
<dbReference type="GO" id="GO:0032259">
    <property type="term" value="P:methylation"/>
    <property type="evidence" value="ECO:0007669"/>
    <property type="project" value="UniProtKB-KW"/>
</dbReference>
<dbReference type="Proteomes" id="UP000654345">
    <property type="component" value="Unassembled WGS sequence"/>
</dbReference>
<organism evidence="3 4">
    <name type="scientific">Ktedonobacter robiniae</name>
    <dbReference type="NCBI Taxonomy" id="2778365"/>
    <lineage>
        <taxon>Bacteria</taxon>
        <taxon>Bacillati</taxon>
        <taxon>Chloroflexota</taxon>
        <taxon>Ktedonobacteria</taxon>
        <taxon>Ktedonobacterales</taxon>
        <taxon>Ktedonobacteraceae</taxon>
        <taxon>Ktedonobacter</taxon>
    </lineage>
</organism>
<dbReference type="RefSeq" id="WP_201372249.1">
    <property type="nucleotide sequence ID" value="NZ_BNJG01000001.1"/>
</dbReference>
<dbReference type="CDD" id="cd02440">
    <property type="entry name" value="AdoMet_MTases"/>
    <property type="match status" value="1"/>
</dbReference>
<evidence type="ECO:0000313" key="4">
    <source>
        <dbReference type="Proteomes" id="UP000654345"/>
    </source>
</evidence>
<accession>A0ABQ3USK3</accession>
<dbReference type="InterPro" id="IPR029063">
    <property type="entry name" value="SAM-dependent_MTases_sf"/>
</dbReference>
<dbReference type="InterPro" id="IPR041698">
    <property type="entry name" value="Methyltransf_25"/>
</dbReference>
<dbReference type="SUPFAM" id="SSF53335">
    <property type="entry name" value="S-adenosyl-L-methionine-dependent methyltransferases"/>
    <property type="match status" value="1"/>
</dbReference>
<evidence type="ECO:0000256" key="1">
    <source>
        <dbReference type="ARBA" id="ARBA00022679"/>
    </source>
</evidence>
<protein>
    <submittedName>
        <fullName evidence="3">Methyltransferase</fullName>
    </submittedName>
</protein>
<proteinExistence type="predicted"/>
<gene>
    <name evidence="3" type="ORF">KSB_41580</name>
</gene>
<comment type="caution">
    <text evidence="3">The sequence shown here is derived from an EMBL/GenBank/DDBJ whole genome shotgun (WGS) entry which is preliminary data.</text>
</comment>
<dbReference type="Gene3D" id="3.40.50.150">
    <property type="entry name" value="Vaccinia Virus protein VP39"/>
    <property type="match status" value="1"/>
</dbReference>
<dbReference type="Gene3D" id="2.20.25.110">
    <property type="entry name" value="S-adenosyl-L-methionine-dependent methyltransferases"/>
    <property type="match status" value="1"/>
</dbReference>